<proteinExistence type="predicted"/>
<reference evidence="1 2" key="1">
    <citation type="journal article" date="2006" name="Science">
        <title>Phytophthora genome sequences uncover evolutionary origins and mechanisms of pathogenesis.</title>
        <authorList>
            <person name="Tyler B.M."/>
            <person name="Tripathy S."/>
            <person name="Zhang X."/>
            <person name="Dehal P."/>
            <person name="Jiang R.H."/>
            <person name="Aerts A."/>
            <person name="Arredondo F.D."/>
            <person name="Baxter L."/>
            <person name="Bensasson D."/>
            <person name="Beynon J.L."/>
            <person name="Chapman J."/>
            <person name="Damasceno C.M."/>
            <person name="Dorrance A.E."/>
            <person name="Dou D."/>
            <person name="Dickerman A.W."/>
            <person name="Dubchak I.L."/>
            <person name="Garbelotto M."/>
            <person name="Gijzen M."/>
            <person name="Gordon S.G."/>
            <person name="Govers F."/>
            <person name="Grunwald N.J."/>
            <person name="Huang W."/>
            <person name="Ivors K.L."/>
            <person name="Jones R.W."/>
            <person name="Kamoun S."/>
            <person name="Krampis K."/>
            <person name="Lamour K.H."/>
            <person name="Lee M.K."/>
            <person name="McDonald W.H."/>
            <person name="Medina M."/>
            <person name="Meijer H.J."/>
            <person name="Nordberg E.K."/>
            <person name="Maclean D.J."/>
            <person name="Ospina-Giraldo M.D."/>
            <person name="Morris P.F."/>
            <person name="Phuntumart V."/>
            <person name="Putnam N.H."/>
            <person name="Rash S."/>
            <person name="Rose J.K."/>
            <person name="Sakihama Y."/>
            <person name="Salamov A.A."/>
            <person name="Savidor A."/>
            <person name="Scheuring C.F."/>
            <person name="Smith B.M."/>
            <person name="Sobral B.W."/>
            <person name="Terry A."/>
            <person name="Torto-Alalibo T.A."/>
            <person name="Win J."/>
            <person name="Xu Z."/>
            <person name="Zhang H."/>
            <person name="Grigoriev I.V."/>
            <person name="Rokhsar D.S."/>
            <person name="Boore J.L."/>
        </authorList>
    </citation>
    <scope>NUCLEOTIDE SEQUENCE [LARGE SCALE GENOMIC DNA]</scope>
    <source>
        <strain evidence="1 2">P6497</strain>
    </source>
</reference>
<dbReference type="InParanoid" id="G5ABS6"/>
<evidence type="ECO:0000313" key="2">
    <source>
        <dbReference type="Proteomes" id="UP000002640"/>
    </source>
</evidence>
<dbReference type="AlphaFoldDB" id="G5ABS6"/>
<protein>
    <submittedName>
        <fullName evidence="1">Uncharacterized protein</fullName>
    </submittedName>
</protein>
<keyword evidence="2" id="KW-1185">Reference proteome</keyword>
<gene>
    <name evidence="1" type="ORF">PHYSODRAFT_306945</name>
</gene>
<organism evidence="1 2">
    <name type="scientific">Phytophthora sojae (strain P6497)</name>
    <name type="common">Soybean stem and root rot agent</name>
    <name type="synonym">Phytophthora megasperma f. sp. glycines</name>
    <dbReference type="NCBI Taxonomy" id="1094619"/>
    <lineage>
        <taxon>Eukaryota</taxon>
        <taxon>Sar</taxon>
        <taxon>Stramenopiles</taxon>
        <taxon>Oomycota</taxon>
        <taxon>Peronosporomycetes</taxon>
        <taxon>Peronosporales</taxon>
        <taxon>Peronosporaceae</taxon>
        <taxon>Phytophthora</taxon>
    </lineage>
</organism>
<dbReference type="GeneID" id="20642807"/>
<dbReference type="RefSeq" id="XP_009537565.1">
    <property type="nucleotide sequence ID" value="XM_009539270.1"/>
</dbReference>
<evidence type="ECO:0000313" key="1">
    <source>
        <dbReference type="EMBL" id="EGZ06801.1"/>
    </source>
</evidence>
<accession>G5ABS6</accession>
<dbReference type="KEGG" id="psoj:PHYSODRAFT_306945"/>
<name>G5ABS6_PHYSP</name>
<sequence>MRLSYAIVTAVLSSSSTASGEVGPKPLQFPAARSIDAALWSDKGELDVTETDDEERGLEFLKKIKMNTAKWAKAKMTNHNLRRAEKLAAREKKFQEDIGLLERLQNNQFKEWNQNGWGFDQARAFLKREGFPDNAIDGILYWYKPPKK</sequence>
<dbReference type="EMBL" id="JH159163">
    <property type="protein sequence ID" value="EGZ06801.1"/>
    <property type="molecule type" value="Genomic_DNA"/>
</dbReference>
<dbReference type="Proteomes" id="UP000002640">
    <property type="component" value="Unassembled WGS sequence"/>
</dbReference>